<evidence type="ECO:0000256" key="11">
    <source>
        <dbReference type="SAM" id="Phobius"/>
    </source>
</evidence>
<dbReference type="GO" id="GO:0015772">
    <property type="term" value="P:oligosaccharide transport"/>
    <property type="evidence" value="ECO:0007669"/>
    <property type="project" value="TreeGrafter"/>
</dbReference>
<evidence type="ECO:0000256" key="5">
    <source>
        <dbReference type="ARBA" id="ARBA00022692"/>
    </source>
</evidence>
<gene>
    <name evidence="13" type="primary">ompL</name>
    <name evidence="13" type="ORF">NCTC7304_05295</name>
</gene>
<evidence type="ECO:0000256" key="8">
    <source>
        <dbReference type="ARBA" id="ARBA00023114"/>
    </source>
</evidence>
<dbReference type="GO" id="GO:0009279">
    <property type="term" value="C:cell outer membrane"/>
    <property type="evidence" value="ECO:0007669"/>
    <property type="project" value="UniProtKB-SubCell"/>
</dbReference>
<dbReference type="InterPro" id="IPR009331">
    <property type="entry name" value="Oligogalacturonate-sp_porin"/>
</dbReference>
<evidence type="ECO:0000256" key="4">
    <source>
        <dbReference type="ARBA" id="ARBA00022597"/>
    </source>
</evidence>
<reference evidence="13 14" key="1">
    <citation type="submission" date="2018-06" db="EMBL/GenBank/DDBJ databases">
        <authorList>
            <consortium name="Pathogen Informatics"/>
            <person name="Doyle S."/>
        </authorList>
    </citation>
    <scope>NUCLEOTIDE SEQUENCE [LARGE SCALE GENOMIC DNA]</scope>
    <source>
        <strain evidence="13 14">NCTC7304</strain>
    </source>
</reference>
<keyword evidence="8" id="KW-0626">Porin</keyword>
<dbReference type="AlphaFoldDB" id="A0A379T1Z4"/>
<proteinExistence type="predicted"/>
<name>A0A379T1Z4_SALER</name>
<protein>
    <submittedName>
        <fullName evidence="13">KdgM Oligogalacturonate-specific porin protein</fullName>
    </submittedName>
</protein>
<dbReference type="Pfam" id="PF06178">
    <property type="entry name" value="KdgM"/>
    <property type="match status" value="1"/>
</dbReference>
<dbReference type="PANTHER" id="PTHR38105">
    <property type="entry name" value="OUTER MEMBRANE PROTEIN-RELATED-RELATED"/>
    <property type="match status" value="1"/>
</dbReference>
<feature type="chain" id="PRO_5016631831" evidence="12">
    <location>
        <begin position="21"/>
        <end position="202"/>
    </location>
</feature>
<feature type="signal peptide" evidence="12">
    <location>
        <begin position="1"/>
        <end position="20"/>
    </location>
</feature>
<evidence type="ECO:0000256" key="3">
    <source>
        <dbReference type="ARBA" id="ARBA00022452"/>
    </source>
</evidence>
<organism evidence="13 14">
    <name type="scientific">Salmonella enterica subsp. arizonae</name>
    <dbReference type="NCBI Taxonomy" id="59203"/>
    <lineage>
        <taxon>Bacteria</taxon>
        <taxon>Pseudomonadati</taxon>
        <taxon>Pseudomonadota</taxon>
        <taxon>Gammaproteobacteria</taxon>
        <taxon>Enterobacterales</taxon>
        <taxon>Enterobacteriaceae</taxon>
        <taxon>Salmonella</taxon>
    </lineage>
</organism>
<keyword evidence="3" id="KW-1134">Transmembrane beta strand</keyword>
<dbReference type="PANTHER" id="PTHR38105:SF2">
    <property type="entry name" value="N-ACETYLNEURAMINIC ACID OUTER MEMBRANE CHANNEL PROTEIN NANC-RELATED"/>
    <property type="match status" value="1"/>
</dbReference>
<sequence>MKYLNTLVILTSVVSTSVFAGAYVENREAYNLASDQMEFMLRVGYNSDMGAGIMLTNTYTLQRDDELKHGYNEIEGWYPLFKPTDRLTIQPGGLINDKSIGSGGAVYLDVNYKFTPWFNLTVRNRYNHNSYSSTDLNGELDNNDSYEIGNYWNFTITDKFLIPLNHTIFIMLMILIVVMVRSIIGKSPILSDTGLARAGCRT</sequence>
<keyword evidence="6 12" id="KW-0732">Signal</keyword>
<dbReference type="InterPro" id="IPR053713">
    <property type="entry name" value="Bact_OM_Channel_sf"/>
</dbReference>
<evidence type="ECO:0000256" key="10">
    <source>
        <dbReference type="ARBA" id="ARBA00023237"/>
    </source>
</evidence>
<dbReference type="GO" id="GO:0006811">
    <property type="term" value="P:monoatomic ion transport"/>
    <property type="evidence" value="ECO:0007669"/>
    <property type="project" value="UniProtKB-KW"/>
</dbReference>
<keyword evidence="5 11" id="KW-0812">Transmembrane</keyword>
<keyword evidence="2" id="KW-0813">Transport</keyword>
<evidence type="ECO:0000256" key="7">
    <source>
        <dbReference type="ARBA" id="ARBA00023065"/>
    </source>
</evidence>
<keyword evidence="4" id="KW-0762">Sugar transport</keyword>
<evidence type="ECO:0000313" key="14">
    <source>
        <dbReference type="Proteomes" id="UP000254762"/>
    </source>
</evidence>
<keyword evidence="7" id="KW-0406">Ion transport</keyword>
<keyword evidence="9 11" id="KW-0472">Membrane</keyword>
<keyword evidence="11" id="KW-1133">Transmembrane helix</keyword>
<feature type="transmembrane region" description="Helical" evidence="11">
    <location>
        <begin position="160"/>
        <end position="180"/>
    </location>
</feature>
<evidence type="ECO:0000256" key="2">
    <source>
        <dbReference type="ARBA" id="ARBA00022448"/>
    </source>
</evidence>
<evidence type="ECO:0000256" key="6">
    <source>
        <dbReference type="ARBA" id="ARBA00022729"/>
    </source>
</evidence>
<evidence type="ECO:0000313" key="13">
    <source>
        <dbReference type="EMBL" id="SUG35707.1"/>
    </source>
</evidence>
<evidence type="ECO:0000256" key="9">
    <source>
        <dbReference type="ARBA" id="ARBA00023136"/>
    </source>
</evidence>
<dbReference type="NCBIfam" id="NF007434">
    <property type="entry name" value="PRK09980.1"/>
    <property type="match status" value="1"/>
</dbReference>
<dbReference type="GO" id="GO:0046930">
    <property type="term" value="C:pore complex"/>
    <property type="evidence" value="ECO:0007669"/>
    <property type="project" value="UniProtKB-KW"/>
</dbReference>
<dbReference type="Proteomes" id="UP000254762">
    <property type="component" value="Unassembled WGS sequence"/>
</dbReference>
<accession>A0A379T1Z4</accession>
<dbReference type="GO" id="GO:0015288">
    <property type="term" value="F:porin activity"/>
    <property type="evidence" value="ECO:0007669"/>
    <property type="project" value="UniProtKB-KW"/>
</dbReference>
<evidence type="ECO:0000256" key="12">
    <source>
        <dbReference type="SAM" id="SignalP"/>
    </source>
</evidence>
<keyword evidence="10" id="KW-0998">Cell outer membrane</keyword>
<dbReference type="Gene3D" id="2.40.160.40">
    <property type="entry name" value="monomeric porin ompg"/>
    <property type="match status" value="1"/>
</dbReference>
<evidence type="ECO:0000256" key="1">
    <source>
        <dbReference type="ARBA" id="ARBA00004442"/>
    </source>
</evidence>
<comment type="subcellular location">
    <subcellularLocation>
        <location evidence="1">Cell outer membrane</location>
    </subcellularLocation>
</comment>
<dbReference type="EMBL" id="UGXD01000002">
    <property type="protein sequence ID" value="SUG35707.1"/>
    <property type="molecule type" value="Genomic_DNA"/>
</dbReference>